<comment type="function">
    <text evidence="7">With S5 and S12 plays an important role in translational accuracy.</text>
</comment>
<keyword evidence="13" id="KW-0150">Chloroplast</keyword>
<dbReference type="PROSITE" id="PS50889">
    <property type="entry name" value="S4"/>
    <property type="match status" value="1"/>
</dbReference>
<evidence type="ECO:0000256" key="6">
    <source>
        <dbReference type="ARBA" id="ARBA00035158"/>
    </source>
</evidence>
<dbReference type="InterPro" id="IPR022801">
    <property type="entry name" value="Ribosomal_uS4"/>
</dbReference>
<evidence type="ECO:0000259" key="11">
    <source>
        <dbReference type="SMART" id="SM00363"/>
    </source>
</evidence>
<dbReference type="InterPro" id="IPR018079">
    <property type="entry name" value="Ribosomal_uS4_CS"/>
</dbReference>
<dbReference type="GO" id="GO:0003735">
    <property type="term" value="F:structural constituent of ribosome"/>
    <property type="evidence" value="ECO:0007669"/>
    <property type="project" value="InterPro"/>
</dbReference>
<organism evidence="13">
    <name type="scientific">Uronema sp. FACHB-2429</name>
    <dbReference type="NCBI Taxonomy" id="2725787"/>
    <lineage>
        <taxon>Eukaryota</taxon>
        <taxon>Viridiplantae</taxon>
        <taxon>Chlorophyta</taxon>
        <taxon>core chlorophytes</taxon>
        <taxon>Chlorophyceae</taxon>
        <taxon>OCC clade</taxon>
        <taxon>Chaetophorales</taxon>
        <taxon>Uronemataceae</taxon>
        <taxon>Uronema</taxon>
    </lineage>
</organism>
<keyword evidence="4 7" id="KW-0689">Ribosomal protein</keyword>
<evidence type="ECO:0000256" key="10">
    <source>
        <dbReference type="SAM" id="MobiDB-lite"/>
    </source>
</evidence>
<feature type="region of interest" description="Disordered" evidence="10">
    <location>
        <begin position="497"/>
        <end position="517"/>
    </location>
</feature>
<feature type="domain" description="RNA-binding S4" evidence="11">
    <location>
        <begin position="111"/>
        <end position="175"/>
    </location>
</feature>
<comment type="subcellular location">
    <subcellularLocation>
        <location evidence="7">Plastid</location>
        <location evidence="7">Chloroplast</location>
    </subcellularLocation>
</comment>
<gene>
    <name evidence="7 13" type="primary">rps4</name>
</gene>
<evidence type="ECO:0000259" key="12">
    <source>
        <dbReference type="SMART" id="SM01390"/>
    </source>
</evidence>
<keyword evidence="2 7" id="KW-0699">rRNA-binding</keyword>
<evidence type="ECO:0000313" key="13">
    <source>
        <dbReference type="EMBL" id="QIZ74332.1"/>
    </source>
</evidence>
<evidence type="ECO:0000256" key="9">
    <source>
        <dbReference type="SAM" id="Coils"/>
    </source>
</evidence>
<dbReference type="FunFam" id="3.10.290.10:FF:000001">
    <property type="entry name" value="30S ribosomal protein S4"/>
    <property type="match status" value="1"/>
</dbReference>
<feature type="region of interest" description="Disordered" evidence="10">
    <location>
        <begin position="2197"/>
        <end position="2216"/>
    </location>
</feature>
<reference evidence="13" key="1">
    <citation type="submission" date="2019-11" db="EMBL/GenBank/DDBJ databases">
        <title>The Chloroplast Genome of the Green Alga Uronema sp.</title>
        <authorList>
            <person name="Liu B."/>
        </authorList>
    </citation>
    <scope>NUCLEOTIDE SEQUENCE</scope>
</reference>
<keyword evidence="13" id="KW-0934">Plastid</keyword>
<keyword evidence="3 7" id="KW-0694">RNA-binding</keyword>
<dbReference type="Pfam" id="PF00163">
    <property type="entry name" value="Ribosomal_S4"/>
    <property type="match status" value="1"/>
</dbReference>
<keyword evidence="5 7" id="KW-0687">Ribonucleoprotein</keyword>
<comment type="similarity">
    <text evidence="1 7 8">Belongs to the universal ribosomal protein uS4 family.</text>
</comment>
<evidence type="ECO:0000256" key="5">
    <source>
        <dbReference type="ARBA" id="ARBA00023274"/>
    </source>
</evidence>
<dbReference type="GO" id="GO:0042274">
    <property type="term" value="P:ribosomal small subunit biogenesis"/>
    <property type="evidence" value="ECO:0007669"/>
    <property type="project" value="TreeGrafter"/>
</dbReference>
<dbReference type="CDD" id="cd00165">
    <property type="entry name" value="S4"/>
    <property type="match status" value="1"/>
</dbReference>
<dbReference type="HAMAP" id="MF_01306_B">
    <property type="entry name" value="Ribosomal_uS4_B"/>
    <property type="match status" value="1"/>
</dbReference>
<proteinExistence type="inferred from homology"/>
<dbReference type="GO" id="GO:0015935">
    <property type="term" value="C:small ribosomal subunit"/>
    <property type="evidence" value="ECO:0007669"/>
    <property type="project" value="InterPro"/>
</dbReference>
<evidence type="ECO:0000256" key="8">
    <source>
        <dbReference type="RuleBase" id="RU003699"/>
    </source>
</evidence>
<geneLocation type="chloroplast" evidence="13"/>
<evidence type="ECO:0000256" key="4">
    <source>
        <dbReference type="ARBA" id="ARBA00022980"/>
    </source>
</evidence>
<feature type="compositionally biased region" description="Polar residues" evidence="10">
    <location>
        <begin position="497"/>
        <end position="506"/>
    </location>
</feature>
<dbReference type="InterPro" id="IPR002942">
    <property type="entry name" value="S4_RNA-bd"/>
</dbReference>
<dbReference type="Gene3D" id="1.10.1050.10">
    <property type="entry name" value="Ribosomal Protein S4 Delta 41, Chain A, domain 1"/>
    <property type="match status" value="1"/>
</dbReference>
<evidence type="ECO:0000256" key="7">
    <source>
        <dbReference type="HAMAP-Rule" id="MF_01306"/>
    </source>
</evidence>
<protein>
    <recommendedName>
        <fullName evidence="6 7">Small ribosomal subunit protein uS4c</fullName>
    </recommendedName>
</protein>
<name>A0A6H1U620_9CHLO</name>
<evidence type="ECO:0000256" key="1">
    <source>
        <dbReference type="ARBA" id="ARBA00007465"/>
    </source>
</evidence>
<dbReference type="NCBIfam" id="NF003717">
    <property type="entry name" value="PRK05327.1"/>
    <property type="match status" value="1"/>
</dbReference>
<accession>A0A6H1U620</accession>
<dbReference type="GO" id="GO:0019843">
    <property type="term" value="F:rRNA binding"/>
    <property type="evidence" value="ECO:0007669"/>
    <property type="project" value="UniProtKB-UniRule"/>
</dbReference>
<dbReference type="Pfam" id="PF01479">
    <property type="entry name" value="S4"/>
    <property type="match status" value="1"/>
</dbReference>
<dbReference type="InterPro" id="IPR005709">
    <property type="entry name" value="Ribosomal_uS4_bac-type"/>
</dbReference>
<feature type="region of interest" description="Disordered" evidence="10">
    <location>
        <begin position="22"/>
        <end position="55"/>
    </location>
</feature>
<dbReference type="InterPro" id="IPR001912">
    <property type="entry name" value="Ribosomal_uS4_N"/>
</dbReference>
<evidence type="ECO:0000256" key="3">
    <source>
        <dbReference type="ARBA" id="ARBA00022884"/>
    </source>
</evidence>
<feature type="coiled-coil region" evidence="9">
    <location>
        <begin position="2057"/>
        <end position="2084"/>
    </location>
</feature>
<dbReference type="Gene3D" id="3.10.290.10">
    <property type="entry name" value="RNA-binding S4 domain"/>
    <property type="match status" value="1"/>
</dbReference>
<dbReference type="PANTHER" id="PTHR11831">
    <property type="entry name" value="30S 40S RIBOSOMAL PROTEIN"/>
    <property type="match status" value="1"/>
</dbReference>
<dbReference type="GO" id="GO:0006412">
    <property type="term" value="P:translation"/>
    <property type="evidence" value="ECO:0007669"/>
    <property type="project" value="UniProtKB-UniRule"/>
</dbReference>
<dbReference type="PANTHER" id="PTHR11831:SF4">
    <property type="entry name" value="SMALL RIBOSOMAL SUBUNIT PROTEIN US4M"/>
    <property type="match status" value="1"/>
</dbReference>
<dbReference type="SMART" id="SM01390">
    <property type="entry name" value="Ribosomal_S4"/>
    <property type="match status" value="1"/>
</dbReference>
<feature type="compositionally biased region" description="Polar residues" evidence="10">
    <location>
        <begin position="379"/>
        <end position="391"/>
    </location>
</feature>
<dbReference type="InterPro" id="IPR036986">
    <property type="entry name" value="S4_RNA-bd_sf"/>
</dbReference>
<comment type="subunit">
    <text evidence="7">Part of the 30S ribosomal subunit. Contacts protein S5. The interaction surface between S4 and S5 is involved in control of translational fidelity.</text>
</comment>
<dbReference type="EMBL" id="MN659374">
    <property type="protein sequence ID" value="QIZ74332.1"/>
    <property type="molecule type" value="Genomic_DNA"/>
</dbReference>
<feature type="region of interest" description="Disordered" evidence="10">
    <location>
        <begin position="371"/>
        <end position="391"/>
    </location>
</feature>
<dbReference type="SMART" id="SM00363">
    <property type="entry name" value="S4"/>
    <property type="match status" value="1"/>
</dbReference>
<feature type="domain" description="Small ribosomal subunit protein uS4 N-terminal" evidence="12">
    <location>
        <begin position="3"/>
        <end position="110"/>
    </location>
</feature>
<comment type="function">
    <text evidence="7">One of the primary rRNA binding proteins, it binds directly to 16S rRNA where it nucleates assembly of the body of the 30S subunit.</text>
</comment>
<evidence type="ECO:0000256" key="2">
    <source>
        <dbReference type="ARBA" id="ARBA00022730"/>
    </source>
</evidence>
<dbReference type="PROSITE" id="PS00632">
    <property type="entry name" value="RIBOSOMAL_S4"/>
    <property type="match status" value="1"/>
</dbReference>
<keyword evidence="9" id="KW-0175">Coiled coil</keyword>
<dbReference type="SUPFAM" id="SSF55174">
    <property type="entry name" value="Alpha-L RNA-binding motif"/>
    <property type="match status" value="1"/>
</dbReference>
<dbReference type="GO" id="GO:0009507">
    <property type="term" value="C:chloroplast"/>
    <property type="evidence" value="ECO:0007669"/>
    <property type="project" value="UniProtKB-SubCell"/>
</dbReference>
<sequence length="2792" mass="320856">MSRYLGPRLRITRRLGHLSGLTRKKPSFKPVNPVNPFGPRKIIPPGQHGRNKSFKKKPYESCEYDYLIRLKLKQRLRFHYGLTEKQLVRYVQQAKKIKGSTGKVLLRLLEMRLDNIVFRLHMAPTIKAARQLISHGHILVNKKKVTIPSFQCQPKDIITVAPKIISMELVSRFLSEFDKEKSIYDRILKILEFGRKGVTMKTKNVSNKASLKKELLRKGKNSRSFGNTSKIQKLKIGTVLNVKIQSRGRKEAEAISYAFGKMIVIHPFFVGKQSINKNVRVVIYKKSKNNKILYAYPANPFYLRLENLRKLNSLDVAKLFNNSLNQISYKFNKKSKSSLVTDKKLLNSRIKINTSALILMNASKLLSKTSSDRRKRVITGQQGPTENNTVNNERNLVPSVFIRIVAAKCLSRSKQNSSNLSSFLNSLKRVNPTFSKDPVAYREKYVYTKTSKVLRLFGTRFYAKILKNKKTDSNFNPKKSNFGLNKTTDKRTLRKNVSNNEKSFASSKGFKMTRPNSSVSVNLENKSKSVNVLPFALKSATSQTTVNQNFSNKASFSKNTTANTQTTLQIGLFNKYRNLFSKLGFLKAQKNSQNLDFTTLKKKVLNTFLFESKKLSLKSANIDNFIVLFFQKLSNSLGQKNNANFTKENIIFISKNLNNFWSANNTEYLDSTVLKNSKQFSNEMVLFLLKLTAINKNLSNTNSQSVNAKINNLIETNINFLFLVDQIKNKLQNNFNFIKSFSSSDSLISSILPYFNNSSIYSVLNKLDKLSLGICTNLLNLVKTKLNLVKLTKIKDSLPIQSFNELSQNLVNFNQTSLKFNLFNFVNVAMVSLPNAVFLVEYERSLKGLDSTRSSNTLDSLKFNSLQKQKVILVKTLNFLRQKNLLIDVDHCKKVIKDVIQNQTEVLSYLKNDLLLNQKFNQFETFDNNLNVDLRSKLQEKVLATTMNQKVLLLDQFSNSHNNVGSYTKISLDILQRKNNLLKLIYLMKDFHLIKLNDFTSVRTLLNNQFSLVEKLQGMLTTINFENSLIIKNKIQTVLTKNLDKIDQILASKISFYKLFNNKLQIADNSLAKQTILKNIIGFKTMFSQTLLQNFLGKTDLAVFVKNSLFKTMKNFKFVIQLHKIMNITVLKEGNLLSANSVAQMSADVKEKLAVKGLIKVNTILSKLVLDSKLQKVNINNKIDLLALDSFLKTSFLNASITKGQKIVTKDYFWKKVVSVLTPNKIAAALKTLKDLNTLSSQKYESLLLKLNNLAKLNKTLNLSLNKQYFAEKLNIIFETLVLISENVKMQTLMSLTIISNTNWGANTISNLGLQKQNELRDILESVNVLKTKLLGNLKLQQDYSVINSNEVGQLNSLTRLYIENQYGYLINNFISLDLVSLNNQTLINSYVNSIKNNIKVFLKLQTFVLESSKQLGQSSFISQKNSVLYYLNKELKNRLFILVKNKQNLLTDMEYKQLKNTFKKVTGSSFAVKLSLNFTDNLIQNNNRVENPFILNKLQKNILGLYNSSFIPDYYSFQSSFNSSFETSSIKLNKVFLYKILNNLKLTVNNSKLSNLIGDLANNEVLQLKSKSSMYQTFTNLALIENYVLVNKDYNFKVNNKQVLQSAKALYLKQFNQNLKFLIYLNNLDKLKNTDIISEQQYAEFKVNYENIFKLVRKQLVLLNVLNKRKKWNFINYGTYQNLVRSIYKNLTVKITVLLQKPTLNSMDLSTNEVSKASGASAKDFEVNTLVQQTLERLVNVSDSSLNNVSTLVSNFVSKTLLVSQEPMYKNLQIKNAAAQTTLKPLVKETYKRLIAIQKKLDLAGPWTVDSALRKTKQKQKTLILQSFVNNVKISDSIPKTYNKFVKISLFTNFSQEKTKFLFNNSFLTTDSKQIATNVNKSDVLLKVIENLQFKLQKDYLTKFNNGLLNVEILNSTLNLNLDSFKEFMNFSNVNIQNQTSLKPAVQIYNNKFVFQSIYKHLENIYTNQKFNSEFKQIYKFRKVQLIKTILFNYAFQQTNIKNSVNKILLSKLVTESLTSKAVDNSINSNQIFINSSNIEKLIHFEASLKSSDSVAKVSNNKIARLQKDIQNYKLRKTILSLKHFESIFSNIQGFSFTSLKHSTILLDVLSKLYDLKNHNIISERKYSLIKQKLKIFSLFLVLNEKLISLKTKGLINSEKAVELQKQIIQKINQKIKKVKTFSKFKYSLNSLNQLTKKGSNNNNKRKTSSLTSLNSGGRWAKVTLKQLVKQKLVNNRQEEKLTMVLSNQDNNKIKKLRRIISVLLYSRQILENTTNSNNEKLITAVINSTLQDFTGPWKRVLVNLLTNQNFKDTSSNLNIQSNLVTNLTSNSQVEMSSSNSSNFESMHTQTKVTKLLRIYYNQILTLRRLKTNRTISLLEFEQKFKNILGNIIMLLDKGGLEAFKVIYNTKWVNVLVKNTDSGSSVLTSNAKNIKVKAQKTKTKRNISGQSTVISEFSSKYTFYKNLYFSLYKKSVLKNKIKVFHLYKKNLLTELLSLENLVSSERTISNVSEVLNTSRLNYLKKQGIVDSHTKTYKKLTVMLTTSLQRLAKLDRLFKLQNLYMYTSTVKNNTEQSNYTPILSELNSSPEFSERLNDNSLTVPFIKLKQKIIQAYLRFEYKQIEKSLMKQKLFVKNLNSNLSKKRKNLKGKLVTRKKSKGFSAEQFNSFFQQLLNFLDSRYKSGGRNRRNPRINSIIRRLNQKLAFDKTLTKKFGDHLQKFIEKRFGPALPIPPHLELKRWKIKNAKLQSKQKSNLKFLILPVGVVHDLAPRRSVGLPILERLIVEYYSRN</sequence>